<evidence type="ECO:0000256" key="1">
    <source>
        <dbReference type="SAM" id="MobiDB-lite"/>
    </source>
</evidence>
<evidence type="ECO:0000313" key="2">
    <source>
        <dbReference type="EMBL" id="PTQ35881.1"/>
    </source>
</evidence>
<reference evidence="3" key="1">
    <citation type="journal article" date="2017" name="Cell">
        <title>Insights into land plant evolution garnered from the Marchantia polymorpha genome.</title>
        <authorList>
            <person name="Bowman J.L."/>
            <person name="Kohchi T."/>
            <person name="Yamato K.T."/>
            <person name="Jenkins J."/>
            <person name="Shu S."/>
            <person name="Ishizaki K."/>
            <person name="Yamaoka S."/>
            <person name="Nishihama R."/>
            <person name="Nakamura Y."/>
            <person name="Berger F."/>
            <person name="Adam C."/>
            <person name="Aki S.S."/>
            <person name="Althoff F."/>
            <person name="Araki T."/>
            <person name="Arteaga-Vazquez M.A."/>
            <person name="Balasubrmanian S."/>
            <person name="Barry K."/>
            <person name="Bauer D."/>
            <person name="Boehm C.R."/>
            <person name="Briginshaw L."/>
            <person name="Caballero-Perez J."/>
            <person name="Catarino B."/>
            <person name="Chen F."/>
            <person name="Chiyoda S."/>
            <person name="Chovatia M."/>
            <person name="Davies K.M."/>
            <person name="Delmans M."/>
            <person name="Demura T."/>
            <person name="Dierschke T."/>
            <person name="Dolan L."/>
            <person name="Dorantes-Acosta A.E."/>
            <person name="Eklund D.M."/>
            <person name="Florent S.N."/>
            <person name="Flores-Sandoval E."/>
            <person name="Fujiyama A."/>
            <person name="Fukuzawa H."/>
            <person name="Galik B."/>
            <person name="Grimanelli D."/>
            <person name="Grimwood J."/>
            <person name="Grossniklaus U."/>
            <person name="Hamada T."/>
            <person name="Haseloff J."/>
            <person name="Hetherington A.J."/>
            <person name="Higo A."/>
            <person name="Hirakawa Y."/>
            <person name="Hundley H.N."/>
            <person name="Ikeda Y."/>
            <person name="Inoue K."/>
            <person name="Inoue S.I."/>
            <person name="Ishida S."/>
            <person name="Jia Q."/>
            <person name="Kakita M."/>
            <person name="Kanazawa T."/>
            <person name="Kawai Y."/>
            <person name="Kawashima T."/>
            <person name="Kennedy M."/>
            <person name="Kinose K."/>
            <person name="Kinoshita T."/>
            <person name="Kohara Y."/>
            <person name="Koide E."/>
            <person name="Komatsu K."/>
            <person name="Kopischke S."/>
            <person name="Kubo M."/>
            <person name="Kyozuka J."/>
            <person name="Lagercrantz U."/>
            <person name="Lin S.S."/>
            <person name="Lindquist E."/>
            <person name="Lipzen A.M."/>
            <person name="Lu C.W."/>
            <person name="De Luna E."/>
            <person name="Martienssen R.A."/>
            <person name="Minamino N."/>
            <person name="Mizutani M."/>
            <person name="Mizutani M."/>
            <person name="Mochizuki N."/>
            <person name="Monte I."/>
            <person name="Mosher R."/>
            <person name="Nagasaki H."/>
            <person name="Nakagami H."/>
            <person name="Naramoto S."/>
            <person name="Nishitani K."/>
            <person name="Ohtani M."/>
            <person name="Okamoto T."/>
            <person name="Okumura M."/>
            <person name="Phillips J."/>
            <person name="Pollak B."/>
            <person name="Reinders A."/>
            <person name="Rovekamp M."/>
            <person name="Sano R."/>
            <person name="Sawa S."/>
            <person name="Schmid M.W."/>
            <person name="Shirakawa M."/>
            <person name="Solano R."/>
            <person name="Spunde A."/>
            <person name="Suetsugu N."/>
            <person name="Sugano S."/>
            <person name="Sugiyama A."/>
            <person name="Sun R."/>
            <person name="Suzuki Y."/>
            <person name="Takenaka M."/>
            <person name="Takezawa D."/>
            <person name="Tomogane H."/>
            <person name="Tsuzuki M."/>
            <person name="Ueda T."/>
            <person name="Umeda M."/>
            <person name="Ward J.M."/>
            <person name="Watanabe Y."/>
            <person name="Yazaki K."/>
            <person name="Yokoyama R."/>
            <person name="Yoshitake Y."/>
            <person name="Yotsui I."/>
            <person name="Zachgo S."/>
            <person name="Schmutz J."/>
        </authorList>
    </citation>
    <scope>NUCLEOTIDE SEQUENCE [LARGE SCALE GENOMIC DNA]</scope>
    <source>
        <strain evidence="3">Tak-1</strain>
    </source>
</reference>
<protein>
    <submittedName>
        <fullName evidence="2">Uncharacterized protein</fullName>
    </submittedName>
</protein>
<feature type="region of interest" description="Disordered" evidence="1">
    <location>
        <begin position="1"/>
        <end position="78"/>
    </location>
</feature>
<feature type="compositionally biased region" description="Basic and acidic residues" evidence="1">
    <location>
        <begin position="12"/>
        <end position="24"/>
    </location>
</feature>
<proteinExistence type="predicted"/>
<accession>A0A2R6WPU9</accession>
<evidence type="ECO:0000313" key="3">
    <source>
        <dbReference type="Proteomes" id="UP000244005"/>
    </source>
</evidence>
<gene>
    <name evidence="2" type="ORF">MARPO_0068s0089</name>
</gene>
<keyword evidence="3" id="KW-1185">Reference proteome</keyword>
<organism evidence="2 3">
    <name type="scientific">Marchantia polymorpha</name>
    <name type="common">Common liverwort</name>
    <name type="synonym">Marchantia aquatica</name>
    <dbReference type="NCBI Taxonomy" id="3197"/>
    <lineage>
        <taxon>Eukaryota</taxon>
        <taxon>Viridiplantae</taxon>
        <taxon>Streptophyta</taxon>
        <taxon>Embryophyta</taxon>
        <taxon>Marchantiophyta</taxon>
        <taxon>Marchantiopsida</taxon>
        <taxon>Marchantiidae</taxon>
        <taxon>Marchantiales</taxon>
        <taxon>Marchantiaceae</taxon>
        <taxon>Marchantia</taxon>
    </lineage>
</organism>
<dbReference type="AlphaFoldDB" id="A0A2R6WPU9"/>
<name>A0A2R6WPU9_MARPO</name>
<sequence length="112" mass="12745">MGRSRPPFEFIDVEKGEGNGRFEDSPIGSIMERWRNRNDNPNPNPAFSNTNHRRNFETGRPTGPGSSGGVLSNAAFRDVNHQNQKRKLPAILEIWRRSSEAPWRCLSVGRKK</sequence>
<dbReference type="EMBL" id="KZ772740">
    <property type="protein sequence ID" value="PTQ35881.1"/>
    <property type="molecule type" value="Genomic_DNA"/>
</dbReference>
<dbReference type="Proteomes" id="UP000244005">
    <property type="component" value="Unassembled WGS sequence"/>
</dbReference>
<dbReference type="Gramene" id="Mp7g09360.1">
    <property type="protein sequence ID" value="Mp7g09360.1.cds1"/>
    <property type="gene ID" value="Mp7g09360"/>
</dbReference>